<accession>A0ACC4AJV8</accession>
<protein>
    <submittedName>
        <fullName evidence="1">Uncharacterized protein</fullName>
    </submittedName>
</protein>
<proteinExistence type="predicted"/>
<sequence>MGRQENTKVVNSCFDLRQETLSSILSEIEGHTITSQLLEMWPDGQWTVPANYCNGFIEVIYLDNGTTQRKEKTLMEETEGG</sequence>
<comment type="caution">
    <text evidence="1">The sequence shown here is derived from an EMBL/GenBank/DDBJ whole genome shotgun (WGS) entry which is preliminary data.</text>
</comment>
<evidence type="ECO:0000313" key="1">
    <source>
        <dbReference type="EMBL" id="KAL3566163.1"/>
    </source>
</evidence>
<organism evidence="1 2">
    <name type="scientific">Populus alba</name>
    <name type="common">White poplar</name>
    <dbReference type="NCBI Taxonomy" id="43335"/>
    <lineage>
        <taxon>Eukaryota</taxon>
        <taxon>Viridiplantae</taxon>
        <taxon>Streptophyta</taxon>
        <taxon>Embryophyta</taxon>
        <taxon>Tracheophyta</taxon>
        <taxon>Spermatophyta</taxon>
        <taxon>Magnoliopsida</taxon>
        <taxon>eudicotyledons</taxon>
        <taxon>Gunneridae</taxon>
        <taxon>Pentapetalae</taxon>
        <taxon>rosids</taxon>
        <taxon>fabids</taxon>
        <taxon>Malpighiales</taxon>
        <taxon>Salicaceae</taxon>
        <taxon>Saliceae</taxon>
        <taxon>Populus</taxon>
    </lineage>
</organism>
<keyword evidence="2" id="KW-1185">Reference proteome</keyword>
<dbReference type="Proteomes" id="UP000309997">
    <property type="component" value="Unassembled WGS sequence"/>
</dbReference>
<reference evidence="1 2" key="1">
    <citation type="journal article" date="2024" name="Plant Biotechnol. J.">
        <title>Genome and CRISPR/Cas9 system of a widespread forest tree (Populus alba) in the world.</title>
        <authorList>
            <person name="Liu Y.J."/>
            <person name="Jiang P.F."/>
            <person name="Han X.M."/>
            <person name="Li X.Y."/>
            <person name="Wang H.M."/>
            <person name="Wang Y.J."/>
            <person name="Wang X.X."/>
            <person name="Zeng Q.Y."/>
        </authorList>
    </citation>
    <scope>NUCLEOTIDE SEQUENCE [LARGE SCALE GENOMIC DNA]</scope>
    <source>
        <strain evidence="2">cv. PAL-ZL1</strain>
    </source>
</reference>
<evidence type="ECO:0000313" key="2">
    <source>
        <dbReference type="Proteomes" id="UP000309997"/>
    </source>
</evidence>
<dbReference type="EMBL" id="RCHU02000018">
    <property type="protein sequence ID" value="KAL3566163.1"/>
    <property type="molecule type" value="Genomic_DNA"/>
</dbReference>
<name>A0ACC4AJV8_POPAL</name>
<gene>
    <name evidence="1" type="ORF">D5086_031578</name>
</gene>